<dbReference type="EMBL" id="JACDTQ010000745">
    <property type="protein sequence ID" value="KAF5926968.1"/>
    <property type="molecule type" value="Genomic_DNA"/>
</dbReference>
<dbReference type="Proteomes" id="UP000551758">
    <property type="component" value="Unassembled WGS sequence"/>
</dbReference>
<proteinExistence type="predicted"/>
<evidence type="ECO:0000313" key="2">
    <source>
        <dbReference type="Proteomes" id="UP000551758"/>
    </source>
</evidence>
<accession>A0A7J7FGC3</accession>
<gene>
    <name evidence="1" type="ORF">HPG69_001601</name>
</gene>
<name>A0A7J7FGC3_DICBM</name>
<evidence type="ECO:0000313" key="1">
    <source>
        <dbReference type="EMBL" id="KAF5926968.1"/>
    </source>
</evidence>
<comment type="caution">
    <text evidence="1">The sequence shown here is derived from an EMBL/GenBank/DDBJ whole genome shotgun (WGS) entry which is preliminary data.</text>
</comment>
<reference evidence="1 2" key="1">
    <citation type="journal article" date="2020" name="Mol. Biol. Evol.">
        <title>Interspecific Gene Flow and the Evolution of Specialization in Black and White Rhinoceros.</title>
        <authorList>
            <person name="Moodley Y."/>
            <person name="Westbury M.V."/>
            <person name="Russo I.M."/>
            <person name="Gopalakrishnan S."/>
            <person name="Rakotoarivelo A."/>
            <person name="Olsen R.A."/>
            <person name="Prost S."/>
            <person name="Tunstall T."/>
            <person name="Ryder O.A."/>
            <person name="Dalen L."/>
            <person name="Bruford M.W."/>
        </authorList>
    </citation>
    <scope>NUCLEOTIDE SEQUENCE [LARGE SCALE GENOMIC DNA]</scope>
    <source>
        <strain evidence="1">SBR-YM</strain>
        <tissue evidence="1">Skin</tissue>
    </source>
</reference>
<dbReference type="AlphaFoldDB" id="A0A7J7FGC3"/>
<organism evidence="1 2">
    <name type="scientific">Diceros bicornis minor</name>
    <name type="common">South-central black rhinoceros</name>
    <dbReference type="NCBI Taxonomy" id="77932"/>
    <lineage>
        <taxon>Eukaryota</taxon>
        <taxon>Metazoa</taxon>
        <taxon>Chordata</taxon>
        <taxon>Craniata</taxon>
        <taxon>Vertebrata</taxon>
        <taxon>Euteleostomi</taxon>
        <taxon>Mammalia</taxon>
        <taxon>Eutheria</taxon>
        <taxon>Laurasiatheria</taxon>
        <taxon>Perissodactyla</taxon>
        <taxon>Rhinocerotidae</taxon>
        <taxon>Diceros</taxon>
    </lineage>
</organism>
<protein>
    <submittedName>
        <fullName evidence="1">Uncharacterized protein</fullName>
    </submittedName>
</protein>
<keyword evidence="2" id="KW-1185">Reference proteome</keyword>
<sequence length="68" mass="7898">MKSPGKLRKNLTTEMDLKPLKFVVILSVFLCSLLDQCVKTEFELQYNEGSEFEPQYNNNPQADQLIIF</sequence>